<accession>A0A0B5BGK3</accession>
<dbReference type="SUPFAM" id="SSF48498">
    <property type="entry name" value="Tetracyclin repressor-like, C-terminal domain"/>
    <property type="match status" value="1"/>
</dbReference>
<feature type="domain" description="HTH tetR-type" evidence="3">
    <location>
        <begin position="4"/>
        <end position="64"/>
    </location>
</feature>
<dbReference type="Gene3D" id="1.10.357.10">
    <property type="entry name" value="Tetracycline Repressor, domain 2"/>
    <property type="match status" value="1"/>
</dbReference>
<dbReference type="HOGENOM" id="CLU_069356_1_4_7"/>
<evidence type="ECO:0000313" key="4">
    <source>
        <dbReference type="EMBL" id="AJE03645.1"/>
    </source>
</evidence>
<sequence length="203" mass="22966">MTKTDCRSKLREVGTRLFAERGLHGVSIRELSQAAGVSISMISYYFGGKEGLYAAVLQEQFACFDQIDEIRRLGADPLAVIEAYIRWTIQRHRNNPYLLRFYTSELTNPTPFFPTHVSPAIGNVIRILTEVIEEGVAREQFRRDIHGVNAALALAGMVNYFFLSTMATEDLISHSPEKDEELVQQYVAIFARGILTALPERRP</sequence>
<dbReference type="InterPro" id="IPR009057">
    <property type="entry name" value="Homeodomain-like_sf"/>
</dbReference>
<dbReference type="Gene3D" id="1.10.10.60">
    <property type="entry name" value="Homeodomain-like"/>
    <property type="match status" value="1"/>
</dbReference>
<dbReference type="InterPro" id="IPR001387">
    <property type="entry name" value="Cro/C1-type_HTH"/>
</dbReference>
<dbReference type="InterPro" id="IPR001647">
    <property type="entry name" value="HTH_TetR"/>
</dbReference>
<dbReference type="GO" id="GO:0003700">
    <property type="term" value="F:DNA-binding transcription factor activity"/>
    <property type="evidence" value="ECO:0007669"/>
    <property type="project" value="TreeGrafter"/>
</dbReference>
<dbReference type="PANTHER" id="PTHR30055:SF233">
    <property type="entry name" value="REGULATORY PROTEIN TETR"/>
    <property type="match status" value="1"/>
</dbReference>
<dbReference type="PROSITE" id="PS50977">
    <property type="entry name" value="HTH_TETR_2"/>
    <property type="match status" value="1"/>
</dbReference>
<organism evidence="4 5">
    <name type="scientific">Geobacter pickeringii</name>
    <dbReference type="NCBI Taxonomy" id="345632"/>
    <lineage>
        <taxon>Bacteria</taxon>
        <taxon>Pseudomonadati</taxon>
        <taxon>Thermodesulfobacteriota</taxon>
        <taxon>Desulfuromonadia</taxon>
        <taxon>Geobacterales</taxon>
        <taxon>Geobacteraceae</taxon>
        <taxon>Geobacter</taxon>
    </lineage>
</organism>
<evidence type="ECO:0000256" key="2">
    <source>
        <dbReference type="PROSITE-ProRule" id="PRU00335"/>
    </source>
</evidence>
<keyword evidence="5" id="KW-1185">Reference proteome</keyword>
<dbReference type="OrthoDB" id="9790413at2"/>
<dbReference type="Proteomes" id="UP000057609">
    <property type="component" value="Chromosome"/>
</dbReference>
<name>A0A0B5BGK3_9BACT</name>
<evidence type="ECO:0000259" key="3">
    <source>
        <dbReference type="PROSITE" id="PS50977"/>
    </source>
</evidence>
<dbReference type="CDD" id="cd00093">
    <property type="entry name" value="HTH_XRE"/>
    <property type="match status" value="1"/>
</dbReference>
<dbReference type="EMBL" id="CP009788">
    <property type="protein sequence ID" value="AJE03645.1"/>
    <property type="molecule type" value="Genomic_DNA"/>
</dbReference>
<proteinExistence type="predicted"/>
<dbReference type="InterPro" id="IPR036271">
    <property type="entry name" value="Tet_transcr_reg_TetR-rel_C_sf"/>
</dbReference>
<dbReference type="GO" id="GO:0000976">
    <property type="term" value="F:transcription cis-regulatory region binding"/>
    <property type="evidence" value="ECO:0007669"/>
    <property type="project" value="TreeGrafter"/>
</dbReference>
<dbReference type="RefSeq" id="WP_039742786.1">
    <property type="nucleotide sequence ID" value="NZ_CP009788.1"/>
</dbReference>
<evidence type="ECO:0000313" key="5">
    <source>
        <dbReference type="Proteomes" id="UP000057609"/>
    </source>
</evidence>
<protein>
    <submittedName>
        <fullName evidence="4">TetR family transcriptional regulator</fullName>
    </submittedName>
</protein>
<keyword evidence="1 2" id="KW-0238">DNA-binding</keyword>
<feature type="DNA-binding region" description="H-T-H motif" evidence="2">
    <location>
        <begin position="27"/>
        <end position="46"/>
    </location>
</feature>
<dbReference type="Pfam" id="PF00440">
    <property type="entry name" value="TetR_N"/>
    <property type="match status" value="1"/>
</dbReference>
<dbReference type="PANTHER" id="PTHR30055">
    <property type="entry name" value="HTH-TYPE TRANSCRIPTIONAL REGULATOR RUTR"/>
    <property type="match status" value="1"/>
</dbReference>
<dbReference type="STRING" id="345632.GPICK_10035"/>
<reference evidence="4 5" key="1">
    <citation type="journal article" date="2015" name="Genome Announc.">
        <title>Complete Genome of Geobacter pickeringii G13T, a Metal-Reducing Isolate from Sedimentary Kaolin Deposits.</title>
        <authorList>
            <person name="Badalamenti J.P."/>
            <person name="Bond D.R."/>
        </authorList>
    </citation>
    <scope>NUCLEOTIDE SEQUENCE [LARGE SCALE GENOMIC DNA]</scope>
    <source>
        <strain evidence="4 5">G13</strain>
    </source>
</reference>
<dbReference type="SUPFAM" id="SSF46689">
    <property type="entry name" value="Homeodomain-like"/>
    <property type="match status" value="1"/>
</dbReference>
<dbReference type="InterPro" id="IPR050109">
    <property type="entry name" value="HTH-type_TetR-like_transc_reg"/>
</dbReference>
<dbReference type="KEGG" id="gpi:GPICK_10035"/>
<evidence type="ECO:0000256" key="1">
    <source>
        <dbReference type="ARBA" id="ARBA00023125"/>
    </source>
</evidence>
<gene>
    <name evidence="4" type="ORF">GPICK_10035</name>
</gene>
<dbReference type="AlphaFoldDB" id="A0A0B5BGK3"/>